<feature type="region of interest" description="Disordered" evidence="1">
    <location>
        <begin position="528"/>
        <end position="550"/>
    </location>
</feature>
<dbReference type="RefSeq" id="WP_146407838.1">
    <property type="nucleotide sequence ID" value="NZ_SJPU01000002.1"/>
</dbReference>
<accession>A0A5C6BXY7</accession>
<sequence>MLKQFLINASLVLAGFSLTWSYLPAELSAQQPDTNWIDKELEQARGGLDPDRLPSLTDTEAAVLDAMGACRAYLDRRATEANAAAWLDYLQLEPLADAIHDDESIAQRGHAAVELESRLRDVHPGLELKSMTSLRGAVQRYIAALRYSDPERGLASARKQLDALAEIFSSAPAAPDTGETDTGETDTGETDADETDTPATQDGGSPIPSARRPHELSPEEVAQVDQLLSGLADANQAVSLIDKIQSYYRHGNIRGWVDGRSISEAISRPVNNPSAVNDCILGTRMIGQARVDGNVVAQLLPSDNDVRLLIRMNGVFSTTARGYHKPITLDTTGSGRVYAARQIAITEKSIVLGETVSTAELSTQINRINHPLRIVRRIASEQAAEQRPLAEAISREKLRTQVHAQFDAQTAEMAGRSFPSLDSTIDPWLNRLDFPALTRSIGSTTDTVYARASLQRPHGLAAPAEPPALASLWSSTPGGVLPGTYLAAVQVHQSIVDNSIAQLLAGQTFTPDRILQLAQTLDIELPNRESLAESTGSDVHQDTDSDEMIDEQEQEDYEVDLANFRPVFVEADNQELRVGLRGTRFAQGGRELERTLEVSAIYRPVRGEDGSLWLSREDDVRLSFPGSRRLTISQTAIKTNMQQSFNKLFPKELLHRDFSFPADAKIAALAGRVVRISAIDLTDGWISIAVR</sequence>
<feature type="compositionally biased region" description="Acidic residues" evidence="1">
    <location>
        <begin position="178"/>
        <end position="196"/>
    </location>
</feature>
<protein>
    <submittedName>
        <fullName evidence="3">Uncharacterized protein</fullName>
    </submittedName>
</protein>
<evidence type="ECO:0000256" key="2">
    <source>
        <dbReference type="SAM" id="SignalP"/>
    </source>
</evidence>
<dbReference type="AlphaFoldDB" id="A0A5C6BXY7"/>
<proteinExistence type="predicted"/>
<gene>
    <name evidence="3" type="ORF">Poly21_33210</name>
</gene>
<comment type="caution">
    <text evidence="3">The sequence shown here is derived from an EMBL/GenBank/DDBJ whole genome shotgun (WGS) entry which is preliminary data.</text>
</comment>
<feature type="chain" id="PRO_5022892537" evidence="2">
    <location>
        <begin position="26"/>
        <end position="691"/>
    </location>
</feature>
<reference evidence="3 4" key="1">
    <citation type="journal article" date="2020" name="Antonie Van Leeuwenhoek">
        <title>Rhodopirellula heiligendammensis sp. nov., Rhodopirellula pilleata sp. nov., and Rhodopirellula solitaria sp. nov. isolated from natural or artificial marine surfaces in Northern Germany and California, USA, and emended description of the genus Rhodopirellula.</title>
        <authorList>
            <person name="Kallscheuer N."/>
            <person name="Wiegand S."/>
            <person name="Jogler M."/>
            <person name="Boedeker C."/>
            <person name="Peeters S.H."/>
            <person name="Rast P."/>
            <person name="Heuer A."/>
            <person name="Jetten M.S.M."/>
            <person name="Rohde M."/>
            <person name="Jogler C."/>
        </authorList>
    </citation>
    <scope>NUCLEOTIDE SEQUENCE [LARGE SCALE GENOMIC DNA]</scope>
    <source>
        <strain evidence="3 4">Poly21</strain>
    </source>
</reference>
<organism evidence="3 4">
    <name type="scientific">Allorhodopirellula heiligendammensis</name>
    <dbReference type="NCBI Taxonomy" id="2714739"/>
    <lineage>
        <taxon>Bacteria</taxon>
        <taxon>Pseudomonadati</taxon>
        <taxon>Planctomycetota</taxon>
        <taxon>Planctomycetia</taxon>
        <taxon>Pirellulales</taxon>
        <taxon>Pirellulaceae</taxon>
        <taxon>Allorhodopirellula</taxon>
    </lineage>
</organism>
<keyword evidence="2" id="KW-0732">Signal</keyword>
<name>A0A5C6BXY7_9BACT</name>
<feature type="region of interest" description="Disordered" evidence="1">
    <location>
        <begin position="169"/>
        <end position="220"/>
    </location>
</feature>
<dbReference type="OrthoDB" id="248057at2"/>
<dbReference type="EMBL" id="SJPU01000002">
    <property type="protein sequence ID" value="TWU16116.1"/>
    <property type="molecule type" value="Genomic_DNA"/>
</dbReference>
<evidence type="ECO:0000313" key="4">
    <source>
        <dbReference type="Proteomes" id="UP000319908"/>
    </source>
</evidence>
<dbReference type="Proteomes" id="UP000319908">
    <property type="component" value="Unassembled WGS sequence"/>
</dbReference>
<keyword evidence="4" id="KW-1185">Reference proteome</keyword>
<evidence type="ECO:0000313" key="3">
    <source>
        <dbReference type="EMBL" id="TWU16116.1"/>
    </source>
</evidence>
<evidence type="ECO:0000256" key="1">
    <source>
        <dbReference type="SAM" id="MobiDB-lite"/>
    </source>
</evidence>
<feature type="signal peptide" evidence="2">
    <location>
        <begin position="1"/>
        <end position="25"/>
    </location>
</feature>